<dbReference type="InterPro" id="IPR035959">
    <property type="entry name" value="RutC-like_sf"/>
</dbReference>
<dbReference type="SUPFAM" id="SSF55298">
    <property type="entry name" value="YjgF-like"/>
    <property type="match status" value="1"/>
</dbReference>
<protein>
    <submittedName>
        <fullName evidence="2">RidA family protein</fullName>
    </submittedName>
</protein>
<evidence type="ECO:0000313" key="3">
    <source>
        <dbReference type="Proteomes" id="UP000476030"/>
    </source>
</evidence>
<reference evidence="2 3" key="1">
    <citation type="submission" date="2019-12" db="EMBL/GenBank/DDBJ databases">
        <title>Snethiella sp. nov. sp. isolated from sea sand.</title>
        <authorList>
            <person name="Kim J."/>
            <person name="Jeong S.E."/>
            <person name="Jung H.S."/>
            <person name="Jeon C.O."/>
        </authorList>
    </citation>
    <scope>NUCLEOTIDE SEQUENCE [LARGE SCALE GENOMIC DNA]</scope>
    <source>
        <strain evidence="2 3">DP05</strain>
    </source>
</reference>
<evidence type="ECO:0000259" key="1">
    <source>
        <dbReference type="Pfam" id="PF14588"/>
    </source>
</evidence>
<proteinExistence type="predicted"/>
<sequence length="155" mass="16266">MAGKIDAHLAELGINIPTATAPAANYVPYVRTGNLVFVSGQVPFVDGKLAYQGKVGKDFTTEEGMACARVCALNILSQVKDACGGDLDKVVRCVKLSGFVNCVDGFGEQPKVVNGASDLMVEVFGDKGRHARFAVGTNALPMNVAVEVDAVFEIS</sequence>
<dbReference type="EMBL" id="WTUW01000002">
    <property type="protein sequence ID" value="MZR31112.1"/>
    <property type="molecule type" value="Genomic_DNA"/>
</dbReference>
<accession>A0A6L8W9H4</accession>
<keyword evidence="3" id="KW-1185">Reference proteome</keyword>
<evidence type="ECO:0000313" key="2">
    <source>
        <dbReference type="EMBL" id="MZR31112.1"/>
    </source>
</evidence>
<organism evidence="2 3">
    <name type="scientific">Sneathiella litorea</name>
    <dbReference type="NCBI Taxonomy" id="2606216"/>
    <lineage>
        <taxon>Bacteria</taxon>
        <taxon>Pseudomonadati</taxon>
        <taxon>Pseudomonadota</taxon>
        <taxon>Alphaproteobacteria</taxon>
        <taxon>Sneathiellales</taxon>
        <taxon>Sneathiellaceae</taxon>
        <taxon>Sneathiella</taxon>
    </lineage>
</organism>
<gene>
    <name evidence="2" type="ORF">GQE98_10755</name>
</gene>
<dbReference type="PANTHER" id="PTHR43760:SF1">
    <property type="entry name" value="ENDORIBONUCLEASE L-PSP_CHORISMATE MUTASE-LIKE DOMAIN-CONTAINING PROTEIN"/>
    <property type="match status" value="1"/>
</dbReference>
<dbReference type="Pfam" id="PF14588">
    <property type="entry name" value="YjgF_endoribonc"/>
    <property type="match status" value="1"/>
</dbReference>
<feature type="domain" description="Endoribonuclease L-PSP/chorismate mutase-like" evidence="1">
    <location>
        <begin position="8"/>
        <end position="146"/>
    </location>
</feature>
<dbReference type="CDD" id="cd02199">
    <property type="entry name" value="YjgF_YER057c_UK114_like_1"/>
    <property type="match status" value="1"/>
</dbReference>
<name>A0A6L8W9H4_9PROT</name>
<dbReference type="Gene3D" id="3.30.1330.40">
    <property type="entry name" value="RutC-like"/>
    <property type="match status" value="1"/>
</dbReference>
<comment type="caution">
    <text evidence="2">The sequence shown here is derived from an EMBL/GenBank/DDBJ whole genome shotgun (WGS) entry which is preliminary data.</text>
</comment>
<dbReference type="InterPro" id="IPR013813">
    <property type="entry name" value="Endoribo_LPSP/chorism_mut-like"/>
</dbReference>
<dbReference type="AlphaFoldDB" id="A0A6L8W9H4"/>
<dbReference type="PANTHER" id="PTHR43760">
    <property type="entry name" value="ENDORIBONUCLEASE-RELATED"/>
    <property type="match status" value="1"/>
</dbReference>
<dbReference type="Proteomes" id="UP000476030">
    <property type="component" value="Unassembled WGS sequence"/>
</dbReference>
<dbReference type="RefSeq" id="WP_161315641.1">
    <property type="nucleotide sequence ID" value="NZ_WTUW01000002.1"/>
</dbReference>